<feature type="compositionally biased region" description="Basic and acidic residues" evidence="1">
    <location>
        <begin position="554"/>
        <end position="570"/>
    </location>
</feature>
<protein>
    <submittedName>
        <fullName evidence="2">Uncharacterized protein</fullName>
    </submittedName>
</protein>
<feature type="region of interest" description="Disordered" evidence="1">
    <location>
        <begin position="412"/>
        <end position="578"/>
    </location>
</feature>
<sequence length="578" mass="62293">MEPVLAVDKRPSRASRLRTMFLSGTAHPKTAGIAVTSEPPIAFAGPKVLICRRRSTGSTPPASPLRAIQTAFHKIKNKRRKASDTASQQPQQQLPPLSMPTPPVETLSNTTEPLSDRPVQEQDLEAAPHHNEDNNNDDEHTKPEIPEPQNDSPAVSISPGMRGGFALPHDCPTIIEGEEWGSGECSDPEEIAPNPNRYTHAASTAHVPTAAASSADILQAATAHMQVPVRDVAVLQSCTPVAGEQHSCSGRRADWNWQTALTAPWQASKNKLSQLSRPFFDSTSQALQRDLNGTYKQAMQTATHGPAEALPAPPEGTPLSERRGDAPGQAKQRNPAAGHPRNPLGTQSSGQEQGPKERERSSVGSTSVIASFMERVVSVLEGSAALLSSCGTADMIDESQLVVSSGRVARSRHALPSSQSNSTTAIQSKAAPSLQVHRQQQPREMLEEGDLPDFHLVPADAKPTDAEKEQNQRCKSGEEAEWGDKSSGGKQRNKGRENEEKADKLPHFSEEPSGGNKQEDKEVSHCDTPSGSCLAKEQNVNGSLRSLYSSRWPKVSDRGEGRALMKEGEGGVKPYFFK</sequence>
<dbReference type="VEuPathDB" id="ToxoDB:EPH_0073760"/>
<evidence type="ECO:0000256" key="1">
    <source>
        <dbReference type="SAM" id="MobiDB-lite"/>
    </source>
</evidence>
<gene>
    <name evidence="2" type="ORF">EPH_0073760</name>
</gene>
<evidence type="ECO:0000313" key="2">
    <source>
        <dbReference type="EMBL" id="CDI86425.1"/>
    </source>
</evidence>
<feature type="compositionally biased region" description="Polar residues" evidence="1">
    <location>
        <begin position="416"/>
        <end position="427"/>
    </location>
</feature>
<organism evidence="2 3">
    <name type="scientific">Eimeria praecox</name>
    <dbReference type="NCBI Taxonomy" id="51316"/>
    <lineage>
        <taxon>Eukaryota</taxon>
        <taxon>Sar</taxon>
        <taxon>Alveolata</taxon>
        <taxon>Apicomplexa</taxon>
        <taxon>Conoidasida</taxon>
        <taxon>Coccidia</taxon>
        <taxon>Eucoccidiorida</taxon>
        <taxon>Eimeriorina</taxon>
        <taxon>Eimeriidae</taxon>
        <taxon>Eimeria</taxon>
    </lineage>
</organism>
<feature type="region of interest" description="Disordered" evidence="1">
    <location>
        <begin position="76"/>
        <end position="196"/>
    </location>
</feature>
<feature type="compositionally biased region" description="Basic and acidic residues" evidence="1">
    <location>
        <begin position="462"/>
        <end position="484"/>
    </location>
</feature>
<feature type="compositionally biased region" description="Polar residues" evidence="1">
    <location>
        <begin position="538"/>
        <end position="549"/>
    </location>
</feature>
<evidence type="ECO:0000313" key="3">
    <source>
        <dbReference type="Proteomes" id="UP000018201"/>
    </source>
</evidence>
<feature type="compositionally biased region" description="Basic and acidic residues" evidence="1">
    <location>
        <begin position="494"/>
        <end position="510"/>
    </location>
</feature>
<name>U6H1U8_9EIME</name>
<feature type="compositionally biased region" description="Basic and acidic residues" evidence="1">
    <location>
        <begin position="114"/>
        <end position="145"/>
    </location>
</feature>
<accession>U6H1U8</accession>
<dbReference type="Proteomes" id="UP000018201">
    <property type="component" value="Unassembled WGS sequence"/>
</dbReference>
<proteinExistence type="predicted"/>
<reference evidence="2" key="2">
    <citation type="submission" date="2013-10" db="EMBL/GenBank/DDBJ databases">
        <authorList>
            <person name="Aslett M."/>
        </authorList>
    </citation>
    <scope>NUCLEOTIDE SEQUENCE [LARGE SCALE GENOMIC DNA]</scope>
    <source>
        <strain evidence="2">Houghton</strain>
    </source>
</reference>
<dbReference type="AlphaFoldDB" id="U6H1U8"/>
<dbReference type="EMBL" id="HG695317">
    <property type="protein sequence ID" value="CDI86425.1"/>
    <property type="molecule type" value="Genomic_DNA"/>
</dbReference>
<feature type="compositionally biased region" description="Low complexity" evidence="1">
    <location>
        <begin position="87"/>
        <end position="96"/>
    </location>
</feature>
<reference evidence="2" key="1">
    <citation type="submission" date="2013-10" db="EMBL/GenBank/DDBJ databases">
        <title>Genomic analysis of the causative agents of coccidiosis in chickens.</title>
        <authorList>
            <person name="Reid A.J."/>
            <person name="Blake D."/>
            <person name="Billington K."/>
            <person name="Browne H."/>
            <person name="Dunn M."/>
            <person name="Hung S."/>
            <person name="Kawahara F."/>
            <person name="Miranda-Saavedra D."/>
            <person name="Mourier T."/>
            <person name="Nagra H."/>
            <person name="Otto T.D."/>
            <person name="Rawlings N."/>
            <person name="Sanchez A."/>
            <person name="Sanders M."/>
            <person name="Subramaniam C."/>
            <person name="Tay Y."/>
            <person name="Dear P."/>
            <person name="Doerig C."/>
            <person name="Gruber A."/>
            <person name="Parkinson J."/>
            <person name="Shirley M."/>
            <person name="Wan K.L."/>
            <person name="Berriman M."/>
            <person name="Tomley F."/>
            <person name="Pain A."/>
        </authorList>
    </citation>
    <scope>NUCLEOTIDE SEQUENCE [LARGE SCALE GENOMIC DNA]</scope>
    <source>
        <strain evidence="2">Houghton</strain>
    </source>
</reference>
<dbReference type="OrthoDB" id="348128at2759"/>
<keyword evidence="3" id="KW-1185">Reference proteome</keyword>
<feature type="compositionally biased region" description="Acidic residues" evidence="1">
    <location>
        <begin position="176"/>
        <end position="190"/>
    </location>
</feature>
<feature type="region of interest" description="Disordered" evidence="1">
    <location>
        <begin position="297"/>
        <end position="365"/>
    </location>
</feature>